<feature type="domain" description="Knr4/Smi1-like" evidence="1">
    <location>
        <begin position="54"/>
        <end position="193"/>
    </location>
</feature>
<dbReference type="InterPro" id="IPR051873">
    <property type="entry name" value="KNR4/SMI1_regulator"/>
</dbReference>
<accession>A0A2V3PM52</accession>
<dbReference type="AlphaFoldDB" id="A0A2V3PM52"/>
<dbReference type="SUPFAM" id="SSF160631">
    <property type="entry name" value="SMI1/KNR4-like"/>
    <property type="match status" value="1"/>
</dbReference>
<reference evidence="2 3" key="1">
    <citation type="submission" date="2018-03" db="EMBL/GenBank/DDBJ databases">
        <title>Genomic Encyclopedia of Archaeal and Bacterial Type Strains, Phase II (KMG-II): from individual species to whole genera.</title>
        <authorList>
            <person name="Goeker M."/>
        </authorList>
    </citation>
    <scope>NUCLEOTIDE SEQUENCE [LARGE SCALE GENOMIC DNA]</scope>
    <source>
        <strain evidence="2 3">DSM 100214</strain>
    </source>
</reference>
<dbReference type="SMART" id="SM00860">
    <property type="entry name" value="SMI1_KNR4"/>
    <property type="match status" value="1"/>
</dbReference>
<dbReference type="Proteomes" id="UP000247973">
    <property type="component" value="Unassembled WGS sequence"/>
</dbReference>
<keyword evidence="3" id="KW-1185">Reference proteome</keyword>
<dbReference type="OrthoDB" id="6989522at2"/>
<dbReference type="PANTHER" id="PTHR47432">
    <property type="entry name" value="CELL WALL ASSEMBLY REGULATOR SMI1"/>
    <property type="match status" value="1"/>
</dbReference>
<dbReference type="Pfam" id="PF09346">
    <property type="entry name" value="SMI1_KNR4"/>
    <property type="match status" value="1"/>
</dbReference>
<dbReference type="InterPro" id="IPR037883">
    <property type="entry name" value="Knr4/Smi1-like_sf"/>
</dbReference>
<evidence type="ECO:0000313" key="2">
    <source>
        <dbReference type="EMBL" id="PXV61863.1"/>
    </source>
</evidence>
<gene>
    <name evidence="2" type="ORF">CLV62_12418</name>
</gene>
<dbReference type="PROSITE" id="PS51257">
    <property type="entry name" value="PROKAR_LIPOPROTEIN"/>
    <property type="match status" value="1"/>
</dbReference>
<protein>
    <submittedName>
        <fullName evidence="2">Cell wall assembly regulator SMI1</fullName>
    </submittedName>
</protein>
<dbReference type="InterPro" id="IPR018958">
    <property type="entry name" value="Knr4/Smi1-like_dom"/>
</dbReference>
<evidence type="ECO:0000259" key="1">
    <source>
        <dbReference type="SMART" id="SM00860"/>
    </source>
</evidence>
<dbReference type="Gene3D" id="3.40.1580.10">
    <property type="entry name" value="SMI1/KNR4-like"/>
    <property type="match status" value="1"/>
</dbReference>
<evidence type="ECO:0000313" key="3">
    <source>
        <dbReference type="Proteomes" id="UP000247973"/>
    </source>
</evidence>
<organism evidence="2 3">
    <name type="scientific">Dysgonomonas alginatilytica</name>
    <dbReference type="NCBI Taxonomy" id="1605892"/>
    <lineage>
        <taxon>Bacteria</taxon>
        <taxon>Pseudomonadati</taxon>
        <taxon>Bacteroidota</taxon>
        <taxon>Bacteroidia</taxon>
        <taxon>Bacteroidales</taxon>
        <taxon>Dysgonomonadaceae</taxon>
        <taxon>Dysgonomonas</taxon>
    </lineage>
</organism>
<comment type="caution">
    <text evidence="2">The sequence shown here is derived from an EMBL/GenBank/DDBJ whole genome shotgun (WGS) entry which is preliminary data.</text>
</comment>
<dbReference type="EMBL" id="QICL01000024">
    <property type="protein sequence ID" value="PXV61863.1"/>
    <property type="molecule type" value="Genomic_DNA"/>
</dbReference>
<proteinExistence type="predicted"/>
<name>A0A2V3PM52_9BACT</name>
<sequence length="217" mass="25592">MRLLLICFSCFFMTFSCTNMNYKSKENRQVKTWERIEAWLEANAPEMIHTLQRGAGDADIKKLESVINIKLPSDFINFYKVHNGQIPASKALINGDQLLSIEEILTKWKIHKEILEREGQFWDETSSQGEKETVKDMWWNPLWIPITDDGWGDGFYMDLDPAETGSYGQIIRFYHDDPQRIVVANSFTEWVEKYVNDLEKDKYIYDKDFHGIIKKDF</sequence>
<dbReference type="PANTHER" id="PTHR47432:SF1">
    <property type="entry name" value="CELL WALL ASSEMBLY REGULATOR SMI1"/>
    <property type="match status" value="1"/>
</dbReference>